<evidence type="ECO:0000313" key="2">
    <source>
        <dbReference type="EMBL" id="SUZ52084.1"/>
    </source>
</evidence>
<dbReference type="AlphaFoldDB" id="A0A381ND97"/>
<dbReference type="EMBL" id="UINC01000255">
    <property type="protein sequence ID" value="SUZ52084.1"/>
    <property type="molecule type" value="Genomic_DNA"/>
</dbReference>
<accession>A0A381ND97</accession>
<feature type="region of interest" description="Disordered" evidence="1">
    <location>
        <begin position="85"/>
        <end position="114"/>
    </location>
</feature>
<gene>
    <name evidence="2" type="ORF">METZ01_LOCUS4938</name>
</gene>
<reference evidence="2" key="1">
    <citation type="submission" date="2018-05" db="EMBL/GenBank/DDBJ databases">
        <authorList>
            <person name="Lanie J.A."/>
            <person name="Ng W.-L."/>
            <person name="Kazmierczak K.M."/>
            <person name="Andrzejewski T.M."/>
            <person name="Davidsen T.M."/>
            <person name="Wayne K.J."/>
            <person name="Tettelin H."/>
            <person name="Glass J.I."/>
            <person name="Rusch D."/>
            <person name="Podicherti R."/>
            <person name="Tsui H.-C.T."/>
            <person name="Winkler M.E."/>
        </authorList>
    </citation>
    <scope>NUCLEOTIDE SEQUENCE</scope>
</reference>
<sequence>MENRSETTVMAEELITMEDMETIFDVTDALGIHRESVRVELTKEDPGSIQKVADGMVEITLPVNESAAVFCKKLRIDLEAMGYEPSDSVLGYDDDDDDDDEDERSQPGPRQRLS</sequence>
<feature type="compositionally biased region" description="Acidic residues" evidence="1">
    <location>
        <begin position="92"/>
        <end position="103"/>
    </location>
</feature>
<evidence type="ECO:0000256" key="1">
    <source>
        <dbReference type="SAM" id="MobiDB-lite"/>
    </source>
</evidence>
<protein>
    <submittedName>
        <fullName evidence="2">Uncharacterized protein</fullName>
    </submittedName>
</protein>
<organism evidence="2">
    <name type="scientific">marine metagenome</name>
    <dbReference type="NCBI Taxonomy" id="408172"/>
    <lineage>
        <taxon>unclassified sequences</taxon>
        <taxon>metagenomes</taxon>
        <taxon>ecological metagenomes</taxon>
    </lineage>
</organism>
<name>A0A381ND97_9ZZZZ</name>
<proteinExistence type="predicted"/>